<proteinExistence type="predicted"/>
<name>B5VZB3_LIMMA</name>
<dbReference type="Proteomes" id="UP000004061">
    <property type="component" value="Unassembled WGS sequence"/>
</dbReference>
<reference evidence="1" key="1">
    <citation type="submission" date="2008-10" db="EMBL/GenBank/DDBJ databases">
        <authorList>
            <consortium name="US DOE Joint Genome Institute (JGI-PGF)"/>
            <person name="Lucas S."/>
            <person name="Copeland A."/>
            <person name="Lapidus A."/>
            <person name="Glavina del Rio T."/>
            <person name="Tice H."/>
            <person name="Bruce D."/>
            <person name="Goodwin L."/>
            <person name="Pitluck S."/>
            <person name="Larimer F."/>
            <person name="Land M.L."/>
            <person name="Hauser L."/>
            <person name="Bryant D.A."/>
        </authorList>
    </citation>
    <scope>NUCLEOTIDE SEQUENCE</scope>
    <source>
        <strain evidence="1">CS-328</strain>
    </source>
</reference>
<organism evidence="1 4">
    <name type="scientific">Limnospira maxima CS-328</name>
    <dbReference type="NCBI Taxonomy" id="513049"/>
    <lineage>
        <taxon>Bacteria</taxon>
        <taxon>Bacillati</taxon>
        <taxon>Cyanobacteriota</taxon>
        <taxon>Cyanophyceae</taxon>
        <taxon>Oscillatoriophycideae</taxon>
        <taxon>Oscillatoriales</taxon>
        <taxon>Sirenicapillariaceae</taxon>
        <taxon>Limnospira</taxon>
    </lineage>
</organism>
<comment type="caution">
    <text evidence="1">The sequence shown here is derived from an EMBL/GenBank/DDBJ whole genome shotgun (WGS) entry which is preliminary data.</text>
</comment>
<evidence type="ECO:0000313" key="4">
    <source>
        <dbReference type="Proteomes" id="UP000004061"/>
    </source>
</evidence>
<evidence type="ECO:0000313" key="3">
    <source>
        <dbReference type="EMBL" id="EDZ95323.1"/>
    </source>
</evidence>
<keyword evidence="4" id="KW-1185">Reference proteome</keyword>
<evidence type="ECO:0000313" key="2">
    <source>
        <dbReference type="EMBL" id="EDZ95317.1"/>
    </source>
</evidence>
<reference evidence="1 4" key="2">
    <citation type="journal article" date="2011" name="Appl. Environ. Microbiol.">
        <title>Contribution of a Sodium Ion Gradient to Energy Conservation during Fermentation in the Cyanobacterium Arthrospira (Spirulina) maxima CS-328.</title>
        <authorList>
            <person name="Carrieri D."/>
            <person name="Ananyev G."/>
            <person name="Lenz O."/>
            <person name="Bryant D.A."/>
            <person name="Dismukes G.C."/>
        </authorList>
    </citation>
    <scope>NUCLEOTIDE SEQUENCE [LARGE SCALE GENOMIC DNA]</scope>
    <source>
        <strain evidence="1 4">CS-328</strain>
    </source>
</reference>
<gene>
    <name evidence="1" type="ORF">AmaxDRAFT_1915</name>
    <name evidence="2" type="ORF">AmaxDRAFT_1918</name>
    <name evidence="3" type="ORF">AmaxDRAFT_1924</name>
</gene>
<accession>B5VZB3</accession>
<dbReference type="EMBL" id="ABYK01000011">
    <property type="protein sequence ID" value="EDZ95314.1"/>
    <property type="molecule type" value="Genomic_DNA"/>
</dbReference>
<evidence type="ECO:0000313" key="1">
    <source>
        <dbReference type="EMBL" id="EDZ95314.1"/>
    </source>
</evidence>
<protein>
    <submittedName>
        <fullName evidence="1">Uncharacterized protein</fullName>
    </submittedName>
</protein>
<sequence length="94" mass="10732">MNYVIIMALTQLNGFRKFMIIRAKGIKRGQTIILNESLSLPDQEVEIMVIPISDPGSEPLTKNTLADFVGKLQNSPNFQDDPVVIQRQMRDEWD</sequence>
<dbReference type="EMBL" id="ABYK01000011">
    <property type="protein sequence ID" value="EDZ95317.1"/>
    <property type="molecule type" value="Genomic_DNA"/>
</dbReference>
<dbReference type="EMBL" id="ABYK01000011">
    <property type="protein sequence ID" value="EDZ95323.1"/>
    <property type="molecule type" value="Genomic_DNA"/>
</dbReference>
<dbReference type="AlphaFoldDB" id="B5VZB3"/>